<name>A0A7W7VMQ1_9ACTN</name>
<dbReference type="AlphaFoldDB" id="A0A7W7VMQ1"/>
<dbReference type="Proteomes" id="UP000552644">
    <property type="component" value="Unassembled WGS sequence"/>
</dbReference>
<organism evidence="1 2">
    <name type="scientific">Streptosporangium saharense</name>
    <dbReference type="NCBI Taxonomy" id="1706840"/>
    <lineage>
        <taxon>Bacteria</taxon>
        <taxon>Bacillati</taxon>
        <taxon>Actinomycetota</taxon>
        <taxon>Actinomycetes</taxon>
        <taxon>Streptosporangiales</taxon>
        <taxon>Streptosporangiaceae</taxon>
        <taxon>Streptosporangium</taxon>
    </lineage>
</organism>
<proteinExistence type="predicted"/>
<sequence length="35" mass="3945">MEVLDGLVDEDLRLELILVEALYGEAERLAAQSDR</sequence>
<gene>
    <name evidence="1" type="ORF">FHS44_002550</name>
</gene>
<evidence type="ECO:0000313" key="1">
    <source>
        <dbReference type="EMBL" id="MBB4915465.1"/>
    </source>
</evidence>
<keyword evidence="2" id="KW-1185">Reference proteome</keyword>
<accession>A0A7W7VMQ1</accession>
<dbReference type="EMBL" id="JACHJP010000002">
    <property type="protein sequence ID" value="MBB4915465.1"/>
    <property type="molecule type" value="Genomic_DNA"/>
</dbReference>
<protein>
    <submittedName>
        <fullName evidence="1">Uncharacterized protein</fullName>
    </submittedName>
</protein>
<reference evidence="1 2" key="1">
    <citation type="submission" date="2020-08" db="EMBL/GenBank/DDBJ databases">
        <title>Genomic Encyclopedia of Type Strains, Phase III (KMG-III): the genomes of soil and plant-associated and newly described type strains.</title>
        <authorList>
            <person name="Whitman W."/>
        </authorList>
    </citation>
    <scope>NUCLEOTIDE SEQUENCE [LARGE SCALE GENOMIC DNA]</scope>
    <source>
        <strain evidence="1 2">CECT 8840</strain>
    </source>
</reference>
<comment type="caution">
    <text evidence="1">The sequence shown here is derived from an EMBL/GenBank/DDBJ whole genome shotgun (WGS) entry which is preliminary data.</text>
</comment>
<evidence type="ECO:0000313" key="2">
    <source>
        <dbReference type="Proteomes" id="UP000552644"/>
    </source>
</evidence>